<dbReference type="AlphaFoldDB" id="A0A413QMY9"/>
<proteinExistence type="predicted"/>
<sequence length="142" mass="16189">MNPNYNQTITIYNCVKAKDSGEKENTWHRSTVDKCFFKCVMGRTNGDKTASMASVYTARIAQSPQYLPYREYTKLSKEERAGYFTFNIGDIVVKGDCQEEITGKTPNTASELLNRWKPEAFEVTAFSDNTSHMCEKHYRVGG</sequence>
<organism evidence="1 2">
    <name type="scientific">Dorea formicigenerans</name>
    <dbReference type="NCBI Taxonomy" id="39486"/>
    <lineage>
        <taxon>Bacteria</taxon>
        <taxon>Bacillati</taxon>
        <taxon>Bacillota</taxon>
        <taxon>Clostridia</taxon>
        <taxon>Lachnospirales</taxon>
        <taxon>Lachnospiraceae</taxon>
        <taxon>Dorea</taxon>
    </lineage>
</organism>
<accession>A0A413QMY9</accession>
<dbReference type="EMBL" id="QSEW01000002">
    <property type="protein sequence ID" value="RHA01639.1"/>
    <property type="molecule type" value="Genomic_DNA"/>
</dbReference>
<dbReference type="RefSeq" id="WP_005332032.1">
    <property type="nucleotide sequence ID" value="NZ_CP102279.1"/>
</dbReference>
<protein>
    <submittedName>
        <fullName evidence="1">Uncharacterized protein</fullName>
    </submittedName>
</protein>
<evidence type="ECO:0000313" key="1">
    <source>
        <dbReference type="EMBL" id="RHA01639.1"/>
    </source>
</evidence>
<reference evidence="1 2" key="1">
    <citation type="submission" date="2018-08" db="EMBL/GenBank/DDBJ databases">
        <title>A genome reference for cultivated species of the human gut microbiota.</title>
        <authorList>
            <person name="Zou Y."/>
            <person name="Xue W."/>
            <person name="Luo G."/>
        </authorList>
    </citation>
    <scope>NUCLEOTIDE SEQUENCE [LARGE SCALE GENOMIC DNA]</scope>
    <source>
        <strain evidence="1 2">AM46-16</strain>
    </source>
</reference>
<comment type="caution">
    <text evidence="1">The sequence shown here is derived from an EMBL/GenBank/DDBJ whole genome shotgun (WGS) entry which is preliminary data.</text>
</comment>
<dbReference type="Proteomes" id="UP000284962">
    <property type="component" value="Unassembled WGS sequence"/>
</dbReference>
<name>A0A413QMY9_9FIRM</name>
<dbReference type="GeneID" id="92863038"/>
<gene>
    <name evidence="1" type="ORF">DW957_02235</name>
</gene>
<evidence type="ECO:0000313" key="2">
    <source>
        <dbReference type="Proteomes" id="UP000284962"/>
    </source>
</evidence>